<gene>
    <name evidence="1" type="ORF">P256_00732</name>
</gene>
<dbReference type="STRING" id="1392540.P256_00732"/>
<dbReference type="EMBL" id="AYER01000003">
    <property type="protein sequence ID" value="ESK40285.1"/>
    <property type="molecule type" value="Genomic_DNA"/>
</dbReference>
<sequence>MGISITKEVEVSACVDVEIEIGDVCDFIACASSEEIDEIQKAVNKSEKCTIAPLFEFDANTIRHLVERANIFGLDDMMDSLSREAERIGVILKVGV</sequence>
<dbReference type="PATRIC" id="fig|1392540.3.peg.710"/>
<evidence type="ECO:0000313" key="2">
    <source>
        <dbReference type="Proteomes" id="UP000023785"/>
    </source>
</evidence>
<comment type="caution">
    <text evidence="1">The sequence shown here is derived from an EMBL/GenBank/DDBJ whole genome shotgun (WGS) entry which is preliminary data.</text>
</comment>
<name>V2TXB8_9GAMM</name>
<evidence type="ECO:0000313" key="1">
    <source>
        <dbReference type="EMBL" id="ESK40285.1"/>
    </source>
</evidence>
<accession>V2TXB8</accession>
<proteinExistence type="predicted"/>
<reference evidence="1 2" key="1">
    <citation type="submission" date="2013-10" db="EMBL/GenBank/DDBJ databases">
        <title>The Genome Sequence of Acinetobacter nectaris CIP 110549.</title>
        <authorList>
            <consortium name="The Broad Institute Genomics Platform"/>
            <consortium name="The Broad Institute Genome Sequencing Center for Infectious Disease"/>
            <person name="Cerqueira G."/>
            <person name="Feldgarden M."/>
            <person name="Courvalin P."/>
            <person name="Grillot-Courvalin C."/>
            <person name="Clermont D."/>
            <person name="Rocha E."/>
            <person name="Yoon E.-J."/>
            <person name="Nemec A."/>
            <person name="Young S.K."/>
            <person name="Zeng Q."/>
            <person name="Gargeya S."/>
            <person name="Fitzgerald M."/>
            <person name="Abouelleil A."/>
            <person name="Alvarado L."/>
            <person name="Berlin A.M."/>
            <person name="Chapman S.B."/>
            <person name="Gainer-Dewar J."/>
            <person name="Goldberg J."/>
            <person name="Gnerre S."/>
            <person name="Griggs A."/>
            <person name="Gujja S."/>
            <person name="Hansen M."/>
            <person name="Howarth C."/>
            <person name="Imamovic A."/>
            <person name="Ireland A."/>
            <person name="Larimer J."/>
            <person name="McCowan C."/>
            <person name="Murphy C."/>
            <person name="Pearson M."/>
            <person name="Poon T.W."/>
            <person name="Priest M."/>
            <person name="Roberts A."/>
            <person name="Saif S."/>
            <person name="Shea T."/>
            <person name="Sykes S."/>
            <person name="Wortman J."/>
            <person name="Nusbaum C."/>
            <person name="Birren B."/>
        </authorList>
    </citation>
    <scope>NUCLEOTIDE SEQUENCE [LARGE SCALE GENOMIC DNA]</scope>
    <source>
        <strain evidence="1 2">CIP 110549</strain>
    </source>
</reference>
<dbReference type="Proteomes" id="UP000023785">
    <property type="component" value="Unassembled WGS sequence"/>
</dbReference>
<dbReference type="RefSeq" id="WP_023272319.1">
    <property type="nucleotide sequence ID" value="NZ_KI530712.1"/>
</dbReference>
<dbReference type="AlphaFoldDB" id="V2TXB8"/>
<keyword evidence="2" id="KW-1185">Reference proteome</keyword>
<organism evidence="1 2">
    <name type="scientific">Acinetobacter nectaris CIP 110549</name>
    <dbReference type="NCBI Taxonomy" id="1392540"/>
    <lineage>
        <taxon>Bacteria</taxon>
        <taxon>Pseudomonadati</taxon>
        <taxon>Pseudomonadota</taxon>
        <taxon>Gammaproteobacteria</taxon>
        <taxon>Moraxellales</taxon>
        <taxon>Moraxellaceae</taxon>
        <taxon>Acinetobacter</taxon>
    </lineage>
</organism>
<dbReference type="HOGENOM" id="CLU_2327511_0_0_6"/>
<dbReference type="OrthoDB" id="6712345at2"/>
<protein>
    <submittedName>
        <fullName evidence="1">Uncharacterized protein</fullName>
    </submittedName>
</protein>